<evidence type="ECO:0000313" key="17">
    <source>
        <dbReference type="EMBL" id="MDA3733533.1"/>
    </source>
</evidence>
<evidence type="ECO:0000259" key="15">
    <source>
        <dbReference type="PROSITE" id="PS50109"/>
    </source>
</evidence>
<evidence type="ECO:0000256" key="1">
    <source>
        <dbReference type="ARBA" id="ARBA00000085"/>
    </source>
</evidence>
<evidence type="ECO:0000259" key="16">
    <source>
        <dbReference type="PROSITE" id="PS50885"/>
    </source>
</evidence>
<dbReference type="SUPFAM" id="SSF47384">
    <property type="entry name" value="Homodimeric domain of signal transducing histidine kinase"/>
    <property type="match status" value="1"/>
</dbReference>
<keyword evidence="9 17" id="KW-0418">Kinase</keyword>
<dbReference type="Pfam" id="PF00512">
    <property type="entry name" value="HisKA"/>
    <property type="match status" value="1"/>
</dbReference>
<accession>A0AA42J2T1</accession>
<evidence type="ECO:0000256" key="9">
    <source>
        <dbReference type="ARBA" id="ARBA00022777"/>
    </source>
</evidence>
<evidence type="ECO:0000256" key="5">
    <source>
        <dbReference type="ARBA" id="ARBA00022553"/>
    </source>
</evidence>
<comment type="caution">
    <text evidence="17">The sequence shown here is derived from an EMBL/GenBank/DDBJ whole genome shotgun (WGS) entry which is preliminary data.</text>
</comment>
<organism evidence="17 18">
    <name type="scientific">Holtiella tumoricola</name>
    <dbReference type="NCBI Taxonomy" id="3018743"/>
    <lineage>
        <taxon>Bacteria</taxon>
        <taxon>Bacillati</taxon>
        <taxon>Bacillota</taxon>
        <taxon>Clostridia</taxon>
        <taxon>Lachnospirales</taxon>
        <taxon>Cellulosilyticaceae</taxon>
        <taxon>Holtiella</taxon>
    </lineage>
</organism>
<dbReference type="InterPro" id="IPR036097">
    <property type="entry name" value="HisK_dim/P_sf"/>
</dbReference>
<keyword evidence="10" id="KW-0067">ATP-binding</keyword>
<dbReference type="PROSITE" id="PS50885">
    <property type="entry name" value="HAMP"/>
    <property type="match status" value="1"/>
</dbReference>
<gene>
    <name evidence="17" type="ORF">PBV87_18805</name>
</gene>
<keyword evidence="7 14" id="KW-0812">Transmembrane</keyword>
<dbReference type="SMART" id="SM00388">
    <property type="entry name" value="HisKA"/>
    <property type="match status" value="1"/>
</dbReference>
<keyword evidence="8" id="KW-0547">Nucleotide-binding</keyword>
<keyword evidence="4" id="KW-1003">Cell membrane</keyword>
<dbReference type="PROSITE" id="PS50109">
    <property type="entry name" value="HIS_KIN"/>
    <property type="match status" value="1"/>
</dbReference>
<feature type="transmembrane region" description="Helical" evidence="14">
    <location>
        <begin position="152"/>
        <end position="174"/>
    </location>
</feature>
<keyword evidence="12" id="KW-0902">Two-component regulatory system</keyword>
<feature type="domain" description="HAMP" evidence="16">
    <location>
        <begin position="176"/>
        <end position="230"/>
    </location>
</feature>
<dbReference type="SUPFAM" id="SSF55874">
    <property type="entry name" value="ATPase domain of HSP90 chaperone/DNA topoisomerase II/histidine kinase"/>
    <property type="match status" value="1"/>
</dbReference>
<dbReference type="InterPro" id="IPR003594">
    <property type="entry name" value="HATPase_dom"/>
</dbReference>
<comment type="catalytic activity">
    <reaction evidence="1">
        <text>ATP + protein L-histidine = ADP + protein N-phospho-L-histidine.</text>
        <dbReference type="EC" id="2.7.13.3"/>
    </reaction>
</comment>
<dbReference type="Gene3D" id="6.10.340.10">
    <property type="match status" value="1"/>
</dbReference>
<keyword evidence="13 14" id="KW-0472">Membrane</keyword>
<evidence type="ECO:0000256" key="4">
    <source>
        <dbReference type="ARBA" id="ARBA00022475"/>
    </source>
</evidence>
<dbReference type="PANTHER" id="PTHR45528:SF1">
    <property type="entry name" value="SENSOR HISTIDINE KINASE CPXA"/>
    <property type="match status" value="1"/>
</dbReference>
<feature type="domain" description="Histidine kinase" evidence="15">
    <location>
        <begin position="238"/>
        <end position="453"/>
    </location>
</feature>
<sequence length="453" mass="51657">MKKLSIKSKITLCFTSGMILIVILAFSAILLVSGITIENNYKRQLQDVVESNIGEIEYENGRLDFDEDFVPYKYGIFVFVYDEQGVLISGQEHNISTEAMSLQERGIYETVTSNQSYYVYDLLVPIKDYGNLWLRGMAPKEEMRQIGAIDTVIKISFFTLPVLTILAAIVGYSLTKHSFKPIEQIIDSVEKIAEGKDLSQRLGMEQRNDEIYRLAHSFDKMFERLEDAFEAEKKFTSDASHELRTPTAVILAQCEYALDGDKTNEEYKEALEVIERQGFKMSKLIAQLLAFTRLDQQTQAVHKEKINLSELVSNICEEQAYLQIKDISIKCNIQSNIYAYVDQTLISRLLINLITNAYQYGKENGHILVTLNDRKDAIYLSVIDDGIGVKQEDLNKIWGRFYRVDESRNQGGSYSMGLGLSMVKQIAKLHDSKMEIKSTFGKGSTFTLILKKE</sequence>
<dbReference type="InterPro" id="IPR050398">
    <property type="entry name" value="HssS/ArlS-like"/>
</dbReference>
<dbReference type="GO" id="GO:0005886">
    <property type="term" value="C:plasma membrane"/>
    <property type="evidence" value="ECO:0007669"/>
    <property type="project" value="UniProtKB-SubCell"/>
</dbReference>
<comment type="subcellular location">
    <subcellularLocation>
        <location evidence="2">Cell membrane</location>
        <topology evidence="2">Multi-pass membrane protein</topology>
    </subcellularLocation>
</comment>
<evidence type="ECO:0000256" key="3">
    <source>
        <dbReference type="ARBA" id="ARBA00012438"/>
    </source>
</evidence>
<dbReference type="GO" id="GO:0005524">
    <property type="term" value="F:ATP binding"/>
    <property type="evidence" value="ECO:0007669"/>
    <property type="project" value="UniProtKB-KW"/>
</dbReference>
<keyword evidence="11 14" id="KW-1133">Transmembrane helix</keyword>
<feature type="transmembrane region" description="Helical" evidence="14">
    <location>
        <begin position="12"/>
        <end position="37"/>
    </location>
</feature>
<evidence type="ECO:0000256" key="14">
    <source>
        <dbReference type="SAM" id="Phobius"/>
    </source>
</evidence>
<evidence type="ECO:0000256" key="12">
    <source>
        <dbReference type="ARBA" id="ARBA00023012"/>
    </source>
</evidence>
<dbReference type="EMBL" id="JAQIFT010000065">
    <property type="protein sequence ID" value="MDA3733533.1"/>
    <property type="molecule type" value="Genomic_DNA"/>
</dbReference>
<dbReference type="InterPro" id="IPR003661">
    <property type="entry name" value="HisK_dim/P_dom"/>
</dbReference>
<dbReference type="CDD" id="cd00082">
    <property type="entry name" value="HisKA"/>
    <property type="match status" value="1"/>
</dbReference>
<dbReference type="InterPro" id="IPR005467">
    <property type="entry name" value="His_kinase_dom"/>
</dbReference>
<dbReference type="SMART" id="SM00387">
    <property type="entry name" value="HATPase_c"/>
    <property type="match status" value="1"/>
</dbReference>
<evidence type="ECO:0000256" key="2">
    <source>
        <dbReference type="ARBA" id="ARBA00004651"/>
    </source>
</evidence>
<evidence type="ECO:0000256" key="6">
    <source>
        <dbReference type="ARBA" id="ARBA00022679"/>
    </source>
</evidence>
<dbReference type="Proteomes" id="UP001169242">
    <property type="component" value="Unassembled WGS sequence"/>
</dbReference>
<dbReference type="SMART" id="SM00304">
    <property type="entry name" value="HAMP"/>
    <property type="match status" value="1"/>
</dbReference>
<dbReference type="PANTHER" id="PTHR45528">
    <property type="entry name" value="SENSOR HISTIDINE KINASE CPXA"/>
    <property type="match status" value="1"/>
</dbReference>
<dbReference type="GO" id="GO:0000155">
    <property type="term" value="F:phosphorelay sensor kinase activity"/>
    <property type="evidence" value="ECO:0007669"/>
    <property type="project" value="InterPro"/>
</dbReference>
<evidence type="ECO:0000256" key="10">
    <source>
        <dbReference type="ARBA" id="ARBA00022840"/>
    </source>
</evidence>
<evidence type="ECO:0000256" key="8">
    <source>
        <dbReference type="ARBA" id="ARBA00022741"/>
    </source>
</evidence>
<keyword evidence="5" id="KW-0597">Phosphoprotein</keyword>
<proteinExistence type="predicted"/>
<evidence type="ECO:0000256" key="7">
    <source>
        <dbReference type="ARBA" id="ARBA00022692"/>
    </source>
</evidence>
<evidence type="ECO:0000313" key="18">
    <source>
        <dbReference type="Proteomes" id="UP001169242"/>
    </source>
</evidence>
<dbReference type="InterPro" id="IPR036890">
    <property type="entry name" value="HATPase_C_sf"/>
</dbReference>
<dbReference type="CDD" id="cd06225">
    <property type="entry name" value="HAMP"/>
    <property type="match status" value="1"/>
</dbReference>
<dbReference type="Pfam" id="PF00672">
    <property type="entry name" value="HAMP"/>
    <property type="match status" value="1"/>
</dbReference>
<evidence type="ECO:0000256" key="13">
    <source>
        <dbReference type="ARBA" id="ARBA00023136"/>
    </source>
</evidence>
<dbReference type="EC" id="2.7.13.3" evidence="3"/>
<protein>
    <recommendedName>
        <fullName evidence="3">histidine kinase</fullName>
        <ecNumber evidence="3">2.7.13.3</ecNumber>
    </recommendedName>
</protein>
<reference evidence="17" key="1">
    <citation type="journal article" date="2023" name="Int. J. Syst. Evol. Microbiol.">
        <title>&lt;i&gt;Holtiella tumoricola&lt;/i&gt; gen. nov. sp. nov., isolated from a human clinical sample.</title>
        <authorList>
            <person name="Allen-Vercoe E."/>
            <person name="Daigneault M.C."/>
            <person name="Vancuren S.J."/>
            <person name="Cochrane K."/>
            <person name="O'Neal L.L."/>
            <person name="Sankaranarayanan K."/>
            <person name="Lawson P.A."/>
        </authorList>
    </citation>
    <scope>NUCLEOTIDE SEQUENCE</scope>
    <source>
        <strain evidence="17">CC70A</strain>
    </source>
</reference>
<dbReference type="FunFam" id="3.30.565.10:FF:000006">
    <property type="entry name" value="Sensor histidine kinase WalK"/>
    <property type="match status" value="1"/>
</dbReference>
<dbReference type="PRINTS" id="PR00344">
    <property type="entry name" value="BCTRLSENSOR"/>
</dbReference>
<keyword evidence="6" id="KW-0808">Transferase</keyword>
<name>A0AA42J2T1_9FIRM</name>
<evidence type="ECO:0000256" key="11">
    <source>
        <dbReference type="ARBA" id="ARBA00022989"/>
    </source>
</evidence>
<keyword evidence="18" id="KW-1185">Reference proteome</keyword>
<dbReference type="Gene3D" id="3.30.565.10">
    <property type="entry name" value="Histidine kinase-like ATPase, C-terminal domain"/>
    <property type="match status" value="1"/>
</dbReference>
<dbReference type="SUPFAM" id="SSF158472">
    <property type="entry name" value="HAMP domain-like"/>
    <property type="match status" value="1"/>
</dbReference>
<dbReference type="FunFam" id="1.10.287.130:FF:000001">
    <property type="entry name" value="Two-component sensor histidine kinase"/>
    <property type="match status" value="1"/>
</dbReference>
<dbReference type="CDD" id="cd00075">
    <property type="entry name" value="HATPase"/>
    <property type="match status" value="1"/>
</dbReference>
<dbReference type="InterPro" id="IPR004358">
    <property type="entry name" value="Sig_transdc_His_kin-like_C"/>
</dbReference>
<dbReference type="Gene3D" id="1.10.287.130">
    <property type="match status" value="1"/>
</dbReference>
<dbReference type="AlphaFoldDB" id="A0AA42J2T1"/>
<dbReference type="InterPro" id="IPR003660">
    <property type="entry name" value="HAMP_dom"/>
</dbReference>
<dbReference type="Pfam" id="PF02518">
    <property type="entry name" value="HATPase_c"/>
    <property type="match status" value="1"/>
</dbReference>
<dbReference type="RefSeq" id="WP_271013345.1">
    <property type="nucleotide sequence ID" value="NZ_JAQIFT010000065.1"/>
</dbReference>